<gene>
    <name evidence="2" type="ORF">QTG54_002749</name>
</gene>
<sequence>MFSHSFKPFRMDVPLRKPKEVSPRQRRESLAQRLEEQDRELQQLSFEEVPFGLQHQSKSKDGDSCPHMLDQKDVGNNSLNSCPATLSASGAIDDEDLLDSPMTHPPRTVIIRTGDFHGTTTPRKKNSIYRKRLFSIDFSTICTEREEEDEGLLGEEEDLSVEEETSVDHNDDDDDDYEKEEDDGNNDDDDDDEWDDTATFSTYPPTSIMLVPNNHLDAIATPHRSRMYRGYSDLSSTCSSHGHNSSLPPLPLLTPPKLEEPKFWAQDEFESLDDETDEDEDQIPHLMSCPDILGDSEDEDDISDLLLSRIPFAICALHRECLLSRAFVYRRFDSFDRSMNEIYQPRSYIS</sequence>
<evidence type="ECO:0000313" key="2">
    <source>
        <dbReference type="EMBL" id="KAK1746142.1"/>
    </source>
</evidence>
<feature type="region of interest" description="Disordered" evidence="1">
    <location>
        <begin position="104"/>
        <end position="123"/>
    </location>
</feature>
<protein>
    <submittedName>
        <fullName evidence="2">Uncharacterized protein</fullName>
    </submittedName>
</protein>
<dbReference type="Proteomes" id="UP001224775">
    <property type="component" value="Unassembled WGS sequence"/>
</dbReference>
<dbReference type="AlphaFoldDB" id="A0AAD9DGB4"/>
<feature type="region of interest" description="Disordered" evidence="1">
    <location>
        <begin position="145"/>
        <end position="209"/>
    </location>
</feature>
<name>A0AAD9DGB4_9STRA</name>
<reference evidence="2" key="1">
    <citation type="submission" date="2023-06" db="EMBL/GenBank/DDBJ databases">
        <title>Survivors Of The Sea: Transcriptome response of Skeletonema marinoi to long-term dormancy.</title>
        <authorList>
            <person name="Pinder M.I.M."/>
            <person name="Kourtchenko O."/>
            <person name="Robertson E.K."/>
            <person name="Larsson T."/>
            <person name="Maumus F."/>
            <person name="Osuna-Cruz C.M."/>
            <person name="Vancaester E."/>
            <person name="Stenow R."/>
            <person name="Vandepoele K."/>
            <person name="Ploug H."/>
            <person name="Bruchert V."/>
            <person name="Godhe A."/>
            <person name="Topel M."/>
        </authorList>
    </citation>
    <scope>NUCLEOTIDE SEQUENCE</scope>
    <source>
        <strain evidence="2">R05AC</strain>
    </source>
</reference>
<keyword evidence="3" id="KW-1185">Reference proteome</keyword>
<feature type="region of interest" description="Disordered" evidence="1">
    <location>
        <begin position="1"/>
        <end position="39"/>
    </location>
</feature>
<feature type="compositionally biased region" description="Basic and acidic residues" evidence="1">
    <location>
        <begin position="9"/>
        <end position="39"/>
    </location>
</feature>
<feature type="compositionally biased region" description="Acidic residues" evidence="1">
    <location>
        <begin position="145"/>
        <end position="196"/>
    </location>
</feature>
<evidence type="ECO:0000256" key="1">
    <source>
        <dbReference type="SAM" id="MobiDB-lite"/>
    </source>
</evidence>
<comment type="caution">
    <text evidence="2">The sequence shown here is derived from an EMBL/GenBank/DDBJ whole genome shotgun (WGS) entry which is preliminary data.</text>
</comment>
<evidence type="ECO:0000313" key="3">
    <source>
        <dbReference type="Proteomes" id="UP001224775"/>
    </source>
</evidence>
<proteinExistence type="predicted"/>
<dbReference type="EMBL" id="JATAAI010000004">
    <property type="protein sequence ID" value="KAK1746142.1"/>
    <property type="molecule type" value="Genomic_DNA"/>
</dbReference>
<accession>A0AAD9DGB4</accession>
<organism evidence="2 3">
    <name type="scientific">Skeletonema marinoi</name>
    <dbReference type="NCBI Taxonomy" id="267567"/>
    <lineage>
        <taxon>Eukaryota</taxon>
        <taxon>Sar</taxon>
        <taxon>Stramenopiles</taxon>
        <taxon>Ochrophyta</taxon>
        <taxon>Bacillariophyta</taxon>
        <taxon>Coscinodiscophyceae</taxon>
        <taxon>Thalassiosirophycidae</taxon>
        <taxon>Thalassiosirales</taxon>
        <taxon>Skeletonemataceae</taxon>
        <taxon>Skeletonema</taxon>
        <taxon>Skeletonema marinoi-dohrnii complex</taxon>
    </lineage>
</organism>